<name>A0AAF1C3E1_9MICO</name>
<dbReference type="EMBL" id="CP138359">
    <property type="protein sequence ID" value="WPF83075.1"/>
    <property type="molecule type" value="Genomic_DNA"/>
</dbReference>
<keyword evidence="1" id="KW-0802">TPR repeat</keyword>
<feature type="transmembrane region" description="Helical" evidence="3">
    <location>
        <begin position="410"/>
        <end position="433"/>
    </location>
</feature>
<feature type="repeat" description="TPR" evidence="1">
    <location>
        <begin position="5"/>
        <end position="38"/>
    </location>
</feature>
<dbReference type="InterPro" id="IPR019734">
    <property type="entry name" value="TPR_rpt"/>
</dbReference>
<proteinExistence type="predicted"/>
<feature type="region of interest" description="Disordered" evidence="2">
    <location>
        <begin position="345"/>
        <end position="374"/>
    </location>
</feature>
<feature type="region of interest" description="Disordered" evidence="2">
    <location>
        <begin position="473"/>
        <end position="509"/>
    </location>
</feature>
<dbReference type="InterPro" id="IPR011990">
    <property type="entry name" value="TPR-like_helical_dom_sf"/>
</dbReference>
<protein>
    <submittedName>
        <fullName evidence="4">Tetratricopeptide repeat protein</fullName>
    </submittedName>
</protein>
<evidence type="ECO:0000256" key="2">
    <source>
        <dbReference type="SAM" id="MobiDB-lite"/>
    </source>
</evidence>
<dbReference type="KEGG" id="sbil:SANBI_000721"/>
<organism evidence="4 5">
    <name type="scientific">Sanguibacter biliveldensis</name>
    <dbReference type="NCBI Taxonomy" id="3030830"/>
    <lineage>
        <taxon>Bacteria</taxon>
        <taxon>Bacillati</taxon>
        <taxon>Actinomycetota</taxon>
        <taxon>Actinomycetes</taxon>
        <taxon>Micrococcales</taxon>
        <taxon>Sanguibacteraceae</taxon>
        <taxon>Sanguibacter</taxon>
    </lineage>
</organism>
<keyword evidence="3" id="KW-0812">Transmembrane</keyword>
<keyword evidence="5" id="KW-1185">Reference proteome</keyword>
<dbReference type="Pfam" id="PF14559">
    <property type="entry name" value="TPR_19"/>
    <property type="match status" value="1"/>
</dbReference>
<accession>A0AAF1C3E1</accession>
<gene>
    <name evidence="4" type="ORF">SANBI_000721</name>
</gene>
<dbReference type="Gene3D" id="1.25.40.10">
    <property type="entry name" value="Tetratricopeptide repeat domain"/>
    <property type="match status" value="1"/>
</dbReference>
<feature type="transmembrane region" description="Helical" evidence="3">
    <location>
        <begin position="445"/>
        <end position="463"/>
    </location>
</feature>
<keyword evidence="3" id="KW-1133">Transmembrane helix</keyword>
<dbReference type="Proteomes" id="UP001304340">
    <property type="component" value="Chromosome"/>
</dbReference>
<dbReference type="RefSeq" id="WP_319159004.1">
    <property type="nucleotide sequence ID" value="NZ_CP138359.1"/>
</dbReference>
<sequence length="530" mass="54855">MAQTADEVAVHAQAYLSIGQTDRAADLLERALAEDPDDLGLLLTLAKTRSAQGRWAEAVEVARAAVAVDAVSPAARLVLAEAALRLGDTVLTAEQAEVVLARRPEDPTALLLLAASGADDRSPAGRALTRERSRRALSSGDEPWMIAMAARLEAHAGKVSEARRLVSAGLERHPTDDGLLRARLDLASEPSDETVAVVEDLLAASPTDPDLHFRYLALVAQRRRRRLTALWAAPVATALGLTVLDGAWRFVWVALVLVLGLGSALGGLRESQGVPAPVRAGLALGGPWDWVERAAVRIGSLAVVLGSLVLAGGVPAGAVLLVVASGCWVVARAVQLRRERRSARDADAATRPVVGGTPSQAEDRTAAGSPPGPATVSVAADRRFQALATPVLLLPVAALSLLPASTPEDLAARAALGLVAAVVALTAVTESVGWGPLPTVRRTAVVQRSVVVVLAVAAAVLLVPSADRLGQATAEWTRENPSTRDVGPTGEVRPTIPPGSLTPAPSPSISVTVPDLSVLTDLPDLGPSQD</sequence>
<feature type="transmembrane region" description="Helical" evidence="3">
    <location>
        <begin position="227"/>
        <end position="244"/>
    </location>
</feature>
<feature type="transmembrane region" description="Helical" evidence="3">
    <location>
        <begin position="386"/>
        <end position="404"/>
    </location>
</feature>
<reference evidence="5" key="1">
    <citation type="submission" date="2023-11" db="EMBL/GenBank/DDBJ databases">
        <authorList>
            <person name="Helweg L.P."/>
            <person name="Kiel A."/>
            <person name="Hitz F."/>
            <person name="Ruckert-Reed C."/>
            <person name="Busche T."/>
            <person name="Kaltschmidt B."/>
            <person name="Kaltschmidt C."/>
        </authorList>
    </citation>
    <scope>NUCLEOTIDE SEQUENCE [LARGE SCALE GENOMIC DNA]</scope>
    <source>
        <strain evidence="5">4.1</strain>
    </source>
</reference>
<dbReference type="PROSITE" id="PS50005">
    <property type="entry name" value="TPR"/>
    <property type="match status" value="1"/>
</dbReference>
<feature type="transmembrane region" description="Helical" evidence="3">
    <location>
        <begin position="316"/>
        <end position="334"/>
    </location>
</feature>
<evidence type="ECO:0000256" key="3">
    <source>
        <dbReference type="SAM" id="Phobius"/>
    </source>
</evidence>
<evidence type="ECO:0000313" key="5">
    <source>
        <dbReference type="Proteomes" id="UP001304340"/>
    </source>
</evidence>
<dbReference type="AlphaFoldDB" id="A0AAF1C3E1"/>
<evidence type="ECO:0000313" key="4">
    <source>
        <dbReference type="EMBL" id="WPF83075.1"/>
    </source>
</evidence>
<evidence type="ECO:0000256" key="1">
    <source>
        <dbReference type="PROSITE-ProRule" id="PRU00339"/>
    </source>
</evidence>
<dbReference type="SUPFAM" id="SSF48452">
    <property type="entry name" value="TPR-like"/>
    <property type="match status" value="1"/>
</dbReference>
<keyword evidence="3" id="KW-0472">Membrane</keyword>